<dbReference type="GO" id="GO:0016705">
    <property type="term" value="F:oxidoreductase activity, acting on paired donors, with incorporation or reduction of molecular oxygen"/>
    <property type="evidence" value="ECO:0007669"/>
    <property type="project" value="InterPro"/>
</dbReference>
<dbReference type="GO" id="GO:0004497">
    <property type="term" value="F:monooxygenase activity"/>
    <property type="evidence" value="ECO:0007669"/>
    <property type="project" value="UniProtKB-KW"/>
</dbReference>
<comment type="caution">
    <text evidence="4">The sequence shown here is derived from an EMBL/GenBank/DDBJ whole genome shotgun (WGS) entry which is preliminary data.</text>
</comment>
<proteinExistence type="predicted"/>
<accession>A0A6L3Y4P8</accession>
<evidence type="ECO:0000256" key="1">
    <source>
        <dbReference type="ARBA" id="ARBA00023002"/>
    </source>
</evidence>
<protein>
    <submittedName>
        <fullName evidence="4">LLM class flavin-dependent oxidoreductase</fullName>
    </submittedName>
</protein>
<evidence type="ECO:0000313" key="4">
    <source>
        <dbReference type="EMBL" id="KAB2676382.1"/>
    </source>
</evidence>
<dbReference type="InterPro" id="IPR050766">
    <property type="entry name" value="Bact_Lucif_Oxidored"/>
</dbReference>
<evidence type="ECO:0000259" key="3">
    <source>
        <dbReference type="Pfam" id="PF00296"/>
    </source>
</evidence>
<gene>
    <name evidence="4" type="ORF">F9L08_26630</name>
</gene>
<organism evidence="4 5">
    <name type="scientific">Brucella tritici</name>
    <dbReference type="NCBI Taxonomy" id="94626"/>
    <lineage>
        <taxon>Bacteria</taxon>
        <taxon>Pseudomonadati</taxon>
        <taxon>Pseudomonadota</taxon>
        <taxon>Alphaproteobacteria</taxon>
        <taxon>Hyphomicrobiales</taxon>
        <taxon>Brucellaceae</taxon>
        <taxon>Brucella/Ochrobactrum group</taxon>
        <taxon>Brucella</taxon>
    </lineage>
</organism>
<dbReference type="PANTHER" id="PTHR30137">
    <property type="entry name" value="LUCIFERASE-LIKE MONOOXYGENASE"/>
    <property type="match status" value="1"/>
</dbReference>
<dbReference type="AlphaFoldDB" id="A0A6L3Y4P8"/>
<keyword evidence="2" id="KW-0503">Monooxygenase</keyword>
<dbReference type="RefSeq" id="WP_151654058.1">
    <property type="nucleotide sequence ID" value="NZ_WBVX01000047.1"/>
</dbReference>
<dbReference type="InterPro" id="IPR011251">
    <property type="entry name" value="Luciferase-like_dom"/>
</dbReference>
<dbReference type="PANTHER" id="PTHR30137:SF8">
    <property type="entry name" value="BLR5498 PROTEIN"/>
    <property type="match status" value="1"/>
</dbReference>
<dbReference type="InterPro" id="IPR036661">
    <property type="entry name" value="Luciferase-like_sf"/>
</dbReference>
<dbReference type="Proteomes" id="UP000481643">
    <property type="component" value="Unassembled WGS sequence"/>
</dbReference>
<reference evidence="4 5" key="1">
    <citation type="submission" date="2019-09" db="EMBL/GenBank/DDBJ databases">
        <title>Taxonomic organization of the family Brucellaceae based on a phylogenomic approach.</title>
        <authorList>
            <person name="Leclercq S."/>
            <person name="Cloeckaert A."/>
            <person name="Zygmunt M.S."/>
        </authorList>
    </citation>
    <scope>NUCLEOTIDE SEQUENCE [LARGE SCALE GENOMIC DNA]</scope>
    <source>
        <strain evidence="4 5">WS1830</strain>
    </source>
</reference>
<evidence type="ECO:0000256" key="2">
    <source>
        <dbReference type="ARBA" id="ARBA00023033"/>
    </source>
</evidence>
<feature type="domain" description="Luciferase-like" evidence="3">
    <location>
        <begin position="1"/>
        <end position="298"/>
    </location>
</feature>
<dbReference type="Gene3D" id="3.20.20.30">
    <property type="entry name" value="Luciferase-like domain"/>
    <property type="match status" value="1"/>
</dbReference>
<name>A0A6L3Y4P8_9HYPH</name>
<evidence type="ECO:0000313" key="5">
    <source>
        <dbReference type="Proteomes" id="UP000481643"/>
    </source>
</evidence>
<dbReference type="GO" id="GO:0005829">
    <property type="term" value="C:cytosol"/>
    <property type="evidence" value="ECO:0007669"/>
    <property type="project" value="TreeGrafter"/>
</dbReference>
<dbReference type="Pfam" id="PF00296">
    <property type="entry name" value="Bac_luciferase"/>
    <property type="match status" value="1"/>
</dbReference>
<dbReference type="EMBL" id="WBVX01000047">
    <property type="protein sequence ID" value="KAB2676382.1"/>
    <property type="molecule type" value="Genomic_DNA"/>
</dbReference>
<keyword evidence="1" id="KW-0560">Oxidoreductase</keyword>
<sequence>MELGVFSLSDINPDSGDTAQSRIDDIIDYGKLAERHGLDIYGVGEHHGPAFAVSSPAVLLSAVAQATSRIRLATTATVLTVLDPVRLYQDFATLDLISHGRAEIIAGRSAFAEPFALFGEDMARYDETFAEKLDLLLKIRFNDPVSWQGTVRPPLEAARIAPRATGILPVWVAVGGTPESAQRAGRLGLPMMLGLIGGTIDHAKRIVDVYHEAGRRAGHAGDRLSVGITSHFHVGETEAQARERFFPYYQRYLSPKTNGGRGWHVERTDMDKAAAPRGALMVGSPQEVASKILDLRATLRIDRFMGQVDLGGMPKEMIANSIRMFGETVVPAVRHVLAKG</sequence>
<dbReference type="SUPFAM" id="SSF51679">
    <property type="entry name" value="Bacterial luciferase-like"/>
    <property type="match status" value="1"/>
</dbReference>